<dbReference type="InterPro" id="IPR048997">
    <property type="entry name" value="Stonustoxin-like_helical"/>
</dbReference>
<evidence type="ECO:0000256" key="1">
    <source>
        <dbReference type="ARBA" id="ARBA00004613"/>
    </source>
</evidence>
<dbReference type="Ensembl" id="ENSAOCT00000029830.2">
    <property type="protein sequence ID" value="ENSAOCP00000010437.2"/>
    <property type="gene ID" value="ENSAOCG00000014860.2"/>
</dbReference>
<dbReference type="AlphaFoldDB" id="A0A3Q1B895"/>
<keyword evidence="9" id="KW-1185">Reference proteome</keyword>
<dbReference type="PANTHER" id="PTHR31594:SF16">
    <property type="entry name" value="SI:CH211-281L24.3"/>
    <property type="match status" value="1"/>
</dbReference>
<evidence type="ECO:0000256" key="5">
    <source>
        <dbReference type="ARBA" id="ARBA00022735"/>
    </source>
</evidence>
<dbReference type="SMART" id="SM00449">
    <property type="entry name" value="SPRY"/>
    <property type="match status" value="1"/>
</dbReference>
<reference evidence="8" key="2">
    <citation type="submission" date="2025-08" db="UniProtKB">
        <authorList>
            <consortium name="Ensembl"/>
        </authorList>
    </citation>
    <scope>IDENTIFICATION</scope>
</reference>
<dbReference type="SMART" id="SM00589">
    <property type="entry name" value="PRY"/>
    <property type="match status" value="1"/>
</dbReference>
<keyword evidence="4" id="KW-0800">Toxin</keyword>
<evidence type="ECO:0000256" key="3">
    <source>
        <dbReference type="ARBA" id="ARBA00022525"/>
    </source>
</evidence>
<evidence type="ECO:0000256" key="6">
    <source>
        <dbReference type="ARBA" id="ARBA00022852"/>
    </source>
</evidence>
<dbReference type="InterPro" id="IPR013320">
    <property type="entry name" value="ConA-like_dom_sf"/>
</dbReference>
<dbReference type="InterPro" id="IPR006574">
    <property type="entry name" value="PRY"/>
</dbReference>
<dbReference type="SUPFAM" id="SSF49899">
    <property type="entry name" value="Concanavalin A-like lectins/glucanases"/>
    <property type="match status" value="1"/>
</dbReference>
<dbReference type="Pfam" id="PF13765">
    <property type="entry name" value="PRY"/>
    <property type="match status" value="1"/>
</dbReference>
<comment type="subcellular location">
    <subcellularLocation>
        <location evidence="1">Secreted</location>
    </subcellularLocation>
</comment>
<organism evidence="8 9">
    <name type="scientific">Amphiprion ocellaris</name>
    <name type="common">Clown anemonefish</name>
    <dbReference type="NCBI Taxonomy" id="80972"/>
    <lineage>
        <taxon>Eukaryota</taxon>
        <taxon>Metazoa</taxon>
        <taxon>Chordata</taxon>
        <taxon>Craniata</taxon>
        <taxon>Vertebrata</taxon>
        <taxon>Euteleostomi</taxon>
        <taxon>Actinopterygii</taxon>
        <taxon>Neopterygii</taxon>
        <taxon>Teleostei</taxon>
        <taxon>Neoteleostei</taxon>
        <taxon>Acanthomorphata</taxon>
        <taxon>Ovalentaria</taxon>
        <taxon>Pomacentridae</taxon>
        <taxon>Amphiprion</taxon>
    </lineage>
</organism>
<evidence type="ECO:0000313" key="8">
    <source>
        <dbReference type="Ensembl" id="ENSAOCP00000010437.2"/>
    </source>
</evidence>
<accession>A0A3Q1B895</accession>
<dbReference type="PRINTS" id="PR01407">
    <property type="entry name" value="BUTYPHLNCDUF"/>
</dbReference>
<dbReference type="Pfam" id="PF18078">
    <property type="entry name" value="Thioredoxin_11"/>
    <property type="match status" value="1"/>
</dbReference>
<comment type="similarity">
    <text evidence="2">Belongs to the SNTX/VTX toxin family.</text>
</comment>
<dbReference type="RefSeq" id="XP_054860184.1">
    <property type="nucleotide sequence ID" value="XM_055004209.1"/>
</dbReference>
<dbReference type="InterPro" id="IPR040581">
    <property type="entry name" value="Thioredoxin_11"/>
</dbReference>
<dbReference type="Pfam" id="PF24674">
    <property type="entry name" value="MACPF_SNTX"/>
    <property type="match status" value="1"/>
</dbReference>
<dbReference type="RefSeq" id="XP_023146650.2">
    <property type="nucleotide sequence ID" value="XM_023290882.3"/>
</dbReference>
<dbReference type="GO" id="GO:0090729">
    <property type="term" value="F:toxin activity"/>
    <property type="evidence" value="ECO:0007669"/>
    <property type="project" value="UniProtKB-KW"/>
</dbReference>
<dbReference type="GO" id="GO:0031640">
    <property type="term" value="P:killing of cells of another organism"/>
    <property type="evidence" value="ECO:0007669"/>
    <property type="project" value="UniProtKB-KW"/>
</dbReference>
<sequence length="716" mass="80563">METAPQTCVVRGSSSEETAALGRPFTLGMLYDRQRDELIPGITLWDENTLQSHTVETPQHSSGFEITASDSIESKSSLLDVDASLKASFMSGLIEVEGSAKYLNDKKKSKNQSRVTLQYKVTTNFKQLSMTNISSMSPEQIHVIEKSSATHVVTGILYGANAFFVFDSEKLDANSVQDIQGSMKAVIKKIPSFNVDGKVDIKLTDEEKNTTDKFTCKFYGDFILHDNPATFTDAVKTYIQLPKLLGEKYENVVPLKVWMMPLKMLHSEAPEMTTGISVGLIRRAQDALQDLHHLESCCNDILDDTVVKAFPNIQEKLNTFQKLCMYFSSSLQETIAKKLPSIRAGEEDEKELKKVFDDKDKSPFSNDKLTKWTEDMEREVNVIRSCVEIMEGIKIASNQSQLDKAVLDPEVEDVLCFVFTSLEPADPYLQEMSEYMDPLKLEGSGGVLLPTRDQWFFSDEVIKEMRQKARVIHDLAKALKNNRQLCFLVAAFSNVEHKGASIYHYRNGSLVTDDFSRPNVTDVENIKDRSDLIWYACDLTLDPDTAHCKLTLSDGNKKATHGQRQSYPDFPQRFDEVVQVLCRESLTGRCYWEVELNIAKGADATAAVCYSSLQRKGKSSLNGIGWNNISWSLGHKWEPGPVFYAEHDARCVSYPVPPSGCTRLGLYLDWSAGTLSYYTVSANTLSHIHTYRTKFSGPVYAAFKLWTEGSYIFLCL</sequence>
<dbReference type="GeneTree" id="ENSGT00390000014380"/>
<evidence type="ECO:0000313" key="9">
    <source>
        <dbReference type="Proteomes" id="UP001501940"/>
    </source>
</evidence>
<dbReference type="GeneID" id="111582277"/>
<dbReference type="InterPro" id="IPR056072">
    <property type="entry name" value="SNTX_MACPF/CDC-like_dom"/>
</dbReference>
<dbReference type="KEGG" id="aoce:111582277"/>
<dbReference type="PANTHER" id="PTHR31594">
    <property type="entry name" value="AIG1-TYPE G DOMAIN-CONTAINING PROTEIN"/>
    <property type="match status" value="1"/>
</dbReference>
<dbReference type="CDD" id="cd16040">
    <property type="entry name" value="SPRY_PRY_SNTX"/>
    <property type="match status" value="1"/>
</dbReference>
<keyword evidence="3" id="KW-0964">Secreted</keyword>
<feature type="domain" description="B30.2/SPRY" evidence="7">
    <location>
        <begin position="519"/>
        <end position="716"/>
    </location>
</feature>
<evidence type="ECO:0000256" key="4">
    <source>
        <dbReference type="ARBA" id="ARBA00022656"/>
    </source>
</evidence>
<proteinExistence type="inferred from homology"/>
<dbReference type="Proteomes" id="UP001501940">
    <property type="component" value="Chromosome 18"/>
</dbReference>
<dbReference type="InterPro" id="IPR043136">
    <property type="entry name" value="B30.2/SPRY_sf"/>
</dbReference>
<dbReference type="GO" id="GO:0005576">
    <property type="term" value="C:extracellular region"/>
    <property type="evidence" value="ECO:0007669"/>
    <property type="project" value="UniProtKB-SubCell"/>
</dbReference>
<reference evidence="8" key="3">
    <citation type="submission" date="2025-09" db="UniProtKB">
        <authorList>
            <consortium name="Ensembl"/>
        </authorList>
    </citation>
    <scope>IDENTIFICATION</scope>
</reference>
<evidence type="ECO:0000259" key="7">
    <source>
        <dbReference type="PROSITE" id="PS50188"/>
    </source>
</evidence>
<dbReference type="InterPro" id="IPR052090">
    <property type="entry name" value="Cytolytic_pore-forming_toxin"/>
</dbReference>
<evidence type="ECO:0000256" key="2">
    <source>
        <dbReference type="ARBA" id="ARBA00006480"/>
    </source>
</evidence>
<protein>
    <recommendedName>
        <fullName evidence="7">B30.2/SPRY domain-containing protein</fullName>
    </recommendedName>
</protein>
<keyword evidence="5" id="KW-0354">Hemolysis</keyword>
<dbReference type="Pfam" id="PF21109">
    <property type="entry name" value="Stonustoxin_helical"/>
    <property type="match status" value="1"/>
</dbReference>
<dbReference type="Pfam" id="PF00622">
    <property type="entry name" value="SPRY"/>
    <property type="match status" value="1"/>
</dbReference>
<reference evidence="8 9" key="1">
    <citation type="submission" date="2022-01" db="EMBL/GenBank/DDBJ databases">
        <title>A chromosome-scale genome assembly of the false clownfish, Amphiprion ocellaris.</title>
        <authorList>
            <person name="Ryu T."/>
        </authorList>
    </citation>
    <scope>NUCLEOTIDE SEQUENCE [LARGE SCALE GENOMIC DNA]</scope>
</reference>
<keyword evidence="6" id="KW-0204">Cytolysis</keyword>
<dbReference type="InterPro" id="IPR001870">
    <property type="entry name" value="B30.2/SPRY"/>
</dbReference>
<name>A0A3Q1B895_AMPOC</name>
<dbReference type="PROSITE" id="PS50188">
    <property type="entry name" value="B302_SPRY"/>
    <property type="match status" value="1"/>
</dbReference>
<dbReference type="InterPro" id="IPR003879">
    <property type="entry name" value="Butyrophylin_SPRY"/>
</dbReference>
<dbReference type="Gene3D" id="2.60.120.920">
    <property type="match status" value="1"/>
</dbReference>
<dbReference type="InterPro" id="IPR003877">
    <property type="entry name" value="SPRY_dom"/>
</dbReference>